<dbReference type="Gene3D" id="3.30.565.10">
    <property type="entry name" value="Histidine kinase-like ATPase, C-terminal domain"/>
    <property type="match status" value="1"/>
</dbReference>
<organism evidence="3 4">
    <name type="scientific">Phytohabitans aurantiacus</name>
    <dbReference type="NCBI Taxonomy" id="3016789"/>
    <lineage>
        <taxon>Bacteria</taxon>
        <taxon>Bacillati</taxon>
        <taxon>Actinomycetota</taxon>
        <taxon>Actinomycetes</taxon>
        <taxon>Micromonosporales</taxon>
        <taxon>Micromonosporaceae</taxon>
    </lineage>
</organism>
<dbReference type="Proteomes" id="UP001144280">
    <property type="component" value="Unassembled WGS sequence"/>
</dbReference>
<name>A0ABQ5QSD4_9ACTN</name>
<reference evidence="3" key="1">
    <citation type="submission" date="2022-12" db="EMBL/GenBank/DDBJ databases">
        <title>New Phytohabitans aurantiacus sp. RD004123 nov., an actinomycete isolated from soil.</title>
        <authorList>
            <person name="Triningsih D.W."/>
            <person name="Harunari E."/>
            <person name="Igarashi Y."/>
        </authorList>
    </citation>
    <scope>NUCLEOTIDE SEQUENCE</scope>
    <source>
        <strain evidence="3">RD004123</strain>
    </source>
</reference>
<dbReference type="CDD" id="cd16936">
    <property type="entry name" value="HATPase_RsbW-like"/>
    <property type="match status" value="1"/>
</dbReference>
<dbReference type="SMART" id="SM00387">
    <property type="entry name" value="HATPase_c"/>
    <property type="match status" value="1"/>
</dbReference>
<evidence type="ECO:0000313" key="4">
    <source>
        <dbReference type="Proteomes" id="UP001144280"/>
    </source>
</evidence>
<evidence type="ECO:0000259" key="2">
    <source>
        <dbReference type="SMART" id="SM00387"/>
    </source>
</evidence>
<protein>
    <recommendedName>
        <fullName evidence="2">Histidine kinase/HSP90-like ATPase domain-containing protein</fullName>
    </recommendedName>
</protein>
<dbReference type="RefSeq" id="WP_281894775.1">
    <property type="nucleotide sequence ID" value="NZ_BSDI01000009.1"/>
</dbReference>
<dbReference type="SUPFAM" id="SSF55874">
    <property type="entry name" value="ATPase domain of HSP90 chaperone/DNA topoisomerase II/histidine kinase"/>
    <property type="match status" value="1"/>
</dbReference>
<evidence type="ECO:0000313" key="3">
    <source>
        <dbReference type="EMBL" id="GLH97157.1"/>
    </source>
</evidence>
<proteinExistence type="predicted"/>
<sequence>MQPPSGAHGVPCNAPPRTVLFIETAALLAQTFDRSQVTRLRHAVTSCSSAAGLAGQRLEDFVLAVNELITNAVRHGGGRGRIRLWRANRDVVCEISDEGAGIDAARLGNHDRPRLDTAGGWGLWLARQLSDRMEVRTGPGGTTVRISAALGPASLAEEGAH</sequence>
<dbReference type="EMBL" id="BSDI01000009">
    <property type="protein sequence ID" value="GLH97157.1"/>
    <property type="molecule type" value="Genomic_DNA"/>
</dbReference>
<dbReference type="PANTHER" id="PTHR35526:SF3">
    <property type="entry name" value="ANTI-SIGMA-F FACTOR RSBW"/>
    <property type="match status" value="1"/>
</dbReference>
<feature type="domain" description="Histidine kinase/HSP90-like ATPase" evidence="2">
    <location>
        <begin position="56"/>
        <end position="152"/>
    </location>
</feature>
<keyword evidence="1" id="KW-0808">Transferase</keyword>
<accession>A0ABQ5QSD4</accession>
<keyword evidence="1" id="KW-0418">Kinase</keyword>
<keyword evidence="4" id="KW-1185">Reference proteome</keyword>
<gene>
    <name evidence="3" type="ORF">Pa4123_24320</name>
</gene>
<dbReference type="PANTHER" id="PTHR35526">
    <property type="entry name" value="ANTI-SIGMA-F FACTOR RSBW-RELATED"/>
    <property type="match status" value="1"/>
</dbReference>
<dbReference type="Pfam" id="PF13581">
    <property type="entry name" value="HATPase_c_2"/>
    <property type="match status" value="1"/>
</dbReference>
<evidence type="ECO:0000256" key="1">
    <source>
        <dbReference type="ARBA" id="ARBA00022527"/>
    </source>
</evidence>
<dbReference type="InterPro" id="IPR050267">
    <property type="entry name" value="Anti-sigma-factor_SerPK"/>
</dbReference>
<dbReference type="InterPro" id="IPR003594">
    <property type="entry name" value="HATPase_dom"/>
</dbReference>
<dbReference type="InterPro" id="IPR036890">
    <property type="entry name" value="HATPase_C_sf"/>
</dbReference>
<comment type="caution">
    <text evidence="3">The sequence shown here is derived from an EMBL/GenBank/DDBJ whole genome shotgun (WGS) entry which is preliminary data.</text>
</comment>
<keyword evidence="1" id="KW-0723">Serine/threonine-protein kinase</keyword>